<evidence type="ECO:0000259" key="8">
    <source>
        <dbReference type="Pfam" id="PF02687"/>
    </source>
</evidence>
<dbReference type="AlphaFoldDB" id="A0AB36I5A3"/>
<evidence type="ECO:0000256" key="3">
    <source>
        <dbReference type="ARBA" id="ARBA00022692"/>
    </source>
</evidence>
<feature type="transmembrane region" description="Helical" evidence="7">
    <location>
        <begin position="711"/>
        <end position="734"/>
    </location>
</feature>
<feature type="domain" description="ABC3 transporter permease C-terminal" evidence="8">
    <location>
        <begin position="217"/>
        <end position="329"/>
    </location>
</feature>
<evidence type="ECO:0000256" key="5">
    <source>
        <dbReference type="ARBA" id="ARBA00023136"/>
    </source>
</evidence>
<feature type="transmembrane region" description="Helical" evidence="7">
    <location>
        <begin position="619"/>
        <end position="639"/>
    </location>
</feature>
<feature type="transmembrane region" description="Helical" evidence="7">
    <location>
        <begin position="207"/>
        <end position="237"/>
    </location>
</feature>
<keyword evidence="5 7" id="KW-0472">Membrane</keyword>
<keyword evidence="4 7" id="KW-1133">Transmembrane helix</keyword>
<reference evidence="9 10" key="1">
    <citation type="submission" date="2015-12" db="EMBL/GenBank/DDBJ databases">
        <title>Genome sequence of Corynebacterium AS 1.542.</title>
        <authorList>
            <person name="Yang J."/>
            <person name="Yang S."/>
        </authorList>
    </citation>
    <scope>NUCLEOTIDE SEQUENCE [LARGE SCALE GENOMIC DNA]</scope>
    <source>
        <strain evidence="9 10">AS 1.542</strain>
    </source>
</reference>
<dbReference type="GO" id="GO:0005886">
    <property type="term" value="C:plasma membrane"/>
    <property type="evidence" value="ECO:0007669"/>
    <property type="project" value="UniProtKB-SubCell"/>
</dbReference>
<proteinExistence type="inferred from homology"/>
<evidence type="ECO:0000256" key="4">
    <source>
        <dbReference type="ARBA" id="ARBA00022989"/>
    </source>
</evidence>
<keyword evidence="2" id="KW-1003">Cell membrane</keyword>
<feature type="transmembrane region" description="Helical" evidence="7">
    <location>
        <begin position="20"/>
        <end position="40"/>
    </location>
</feature>
<dbReference type="PANTHER" id="PTHR30572">
    <property type="entry name" value="MEMBRANE COMPONENT OF TRANSPORTER-RELATED"/>
    <property type="match status" value="1"/>
</dbReference>
<dbReference type="RefSeq" id="WP_003858380.1">
    <property type="nucleotide sequence ID" value="NZ_JAAOYN010000001.1"/>
</dbReference>
<dbReference type="InterPro" id="IPR003838">
    <property type="entry name" value="ABC3_permease_C"/>
</dbReference>
<organism evidence="9 10">
    <name type="scientific">Corynebacterium glutamicum</name>
    <name type="common">Brevibacterium saccharolyticum</name>
    <dbReference type="NCBI Taxonomy" id="1718"/>
    <lineage>
        <taxon>Bacteria</taxon>
        <taxon>Bacillati</taxon>
        <taxon>Actinomycetota</taxon>
        <taxon>Actinomycetes</taxon>
        <taxon>Mycobacteriales</taxon>
        <taxon>Corynebacteriaceae</taxon>
        <taxon>Corynebacterium</taxon>
    </lineage>
</organism>
<feature type="domain" description="ABC3 transporter permease C-terminal" evidence="8">
    <location>
        <begin position="623"/>
        <end position="741"/>
    </location>
</feature>
<accession>A0AB36I5A3</accession>
<dbReference type="Pfam" id="PF02687">
    <property type="entry name" value="FtsX"/>
    <property type="match status" value="2"/>
</dbReference>
<comment type="caution">
    <text evidence="9">The sequence shown here is derived from an EMBL/GenBank/DDBJ whole genome shotgun (WGS) entry which is preliminary data.</text>
</comment>
<dbReference type="GO" id="GO:0022857">
    <property type="term" value="F:transmembrane transporter activity"/>
    <property type="evidence" value="ECO:0007669"/>
    <property type="project" value="TreeGrafter"/>
</dbReference>
<protein>
    <submittedName>
        <fullName evidence="9">ABC transporter permease</fullName>
    </submittedName>
</protein>
<evidence type="ECO:0000313" key="9">
    <source>
        <dbReference type="EMBL" id="OKX77309.1"/>
    </source>
</evidence>
<dbReference type="InterPro" id="IPR050250">
    <property type="entry name" value="Macrolide_Exporter_MacB"/>
</dbReference>
<dbReference type="EMBL" id="LOQT01000029">
    <property type="protein sequence ID" value="OKX77309.1"/>
    <property type="molecule type" value="Genomic_DNA"/>
</dbReference>
<gene>
    <name evidence="9" type="ORF">AUP69_13330</name>
</gene>
<evidence type="ECO:0000313" key="10">
    <source>
        <dbReference type="Proteomes" id="UP000186091"/>
    </source>
</evidence>
<dbReference type="Proteomes" id="UP000186091">
    <property type="component" value="Unassembled WGS sequence"/>
</dbReference>
<comment type="similarity">
    <text evidence="6">Belongs to the ABC-4 integral membrane protein family.</text>
</comment>
<name>A0AB36I5A3_CORGT</name>
<comment type="subcellular location">
    <subcellularLocation>
        <location evidence="1">Cell membrane</location>
        <topology evidence="1">Multi-pass membrane protein</topology>
    </subcellularLocation>
</comment>
<feature type="transmembrane region" description="Helical" evidence="7">
    <location>
        <begin position="378"/>
        <end position="399"/>
    </location>
</feature>
<evidence type="ECO:0000256" key="6">
    <source>
        <dbReference type="ARBA" id="ARBA00038076"/>
    </source>
</evidence>
<evidence type="ECO:0000256" key="7">
    <source>
        <dbReference type="SAM" id="Phobius"/>
    </source>
</evidence>
<evidence type="ECO:0000256" key="1">
    <source>
        <dbReference type="ARBA" id="ARBA00004651"/>
    </source>
</evidence>
<feature type="transmembrane region" description="Helical" evidence="7">
    <location>
        <begin position="420"/>
        <end position="440"/>
    </location>
</feature>
<feature type="transmembrane region" description="Helical" evidence="7">
    <location>
        <begin position="669"/>
        <end position="691"/>
    </location>
</feature>
<sequence>MTTLLAATRPTRRDAIKHPWRSLAAILLVAVPMFLVSFMITDNNSAGSISYLPTAQAQVSFEGENAQTLLDDNLPEGFHAELYINGIAEVTNNDSLTQALVVQTPRINQVSVPSSILDSVGAKIGDTISIDGYSVTVQALSPASVLIPEGVLFSPDTFQNTEVFYGTWSIFGPREFTEDDATALREVGFDVSLRNATTSPSYSAQSFTFYVLSLMPFVILAVIALMLISPVFTISAARQTRNFALLASQGATPRHIRWAVLVYGVFAGVVGASLGLVLGLIGVFGWWAYTYPEFSLTVPWAILAAFWVLAVFASTVAAFLPAVFISRTSIINGIQGGASDKIIKWSPLMLIGPFFFALAGLVALVSGEGTWGGVVKQLSFLTAVIALPASVPAVLWALGRLPGLTFKLATRDMLRRSMHSIPAIGALAAAIMWGTFIQTFDKADQESTQEAYESVYPETVFIRGDAQIPGVMGQKISVLGSRTIDVHPLETNFNITQTPQSLEAVFNASLVVATPEILDMFGISENAEIYVPSTLTSGQREFDVYPEGQSHTFTTAAVLPALYPHVLISPEAFASIGGQEEFLGTIVAPDSLDNKVLSEIAESDAAQLSWDPYGVKRALQFNAVLTILVIIVISLVLVLSNRKHQHDTLVAVGADPGTIRKVNALNATLLALVGGVMGIVSGWIAALLSGTTDQIVDGTILEYGTLEHMMLPWPLLVSLLVVAPLVCAVIGAIASPSGRHQEASI</sequence>
<keyword evidence="3 7" id="KW-0812">Transmembrane</keyword>
<feature type="transmembrane region" description="Helical" evidence="7">
    <location>
        <begin position="300"/>
        <end position="324"/>
    </location>
</feature>
<feature type="transmembrane region" description="Helical" evidence="7">
    <location>
        <begin position="258"/>
        <end position="288"/>
    </location>
</feature>
<dbReference type="PANTHER" id="PTHR30572:SF4">
    <property type="entry name" value="ABC TRANSPORTER PERMEASE YTRF"/>
    <property type="match status" value="1"/>
</dbReference>
<evidence type="ECO:0000256" key="2">
    <source>
        <dbReference type="ARBA" id="ARBA00022475"/>
    </source>
</evidence>
<feature type="transmembrane region" description="Helical" evidence="7">
    <location>
        <begin position="345"/>
        <end position="366"/>
    </location>
</feature>